<evidence type="ECO:0000313" key="2">
    <source>
        <dbReference type="Proteomes" id="UP000197277"/>
    </source>
</evidence>
<reference evidence="1 2" key="1">
    <citation type="submission" date="2017-06" db="EMBL/GenBank/DDBJ databases">
        <title>Hymenobacter amundsenii sp. nov. isolated from regoliths in Antarctica.</title>
        <authorList>
            <person name="Sedlacek I."/>
            <person name="Kralova S."/>
            <person name="Pantucek R."/>
            <person name="Svec P."/>
            <person name="Holochova P."/>
            <person name="Stankova E."/>
            <person name="Vrbovska V."/>
            <person name="Busse H.-J."/>
        </authorList>
    </citation>
    <scope>NUCLEOTIDE SEQUENCE [LARGE SCALE GENOMIC DNA]</scope>
    <source>
        <strain evidence="1 2">CCM 8682</strain>
    </source>
</reference>
<proteinExistence type="predicted"/>
<sequence length="428" mass="45719">MELLYSNLVQESGFDNLGGVESLWYTPAANLVSFPALGPLTLSSLALQPDTYWYRIQSVRGSVRHSQPSKPLGRHGDVFSQKLVGSIARQSAALATAMEWMLGGRFVVLYRDLNGELWLAGTPDQPLEWKYSADSGSETSRNGYDWQFVGDTARPARPYLADGPVAPAPATGDVLPGVPATGGGGVSDHEQLSGLQGGSATQHWHVTREMFDYLVAQLFHEPSFSMQVVATPAARPTGYWRRGFDTITALSITLSANRGSVGAVTSSTLTIPPAAPEPFMGLMSPRQVATQLVATTAVASSATFGPSASRSTNTVLQASRPLEFVYATLYGTAPNGPVDLAGFTMLVAPFGGSRQLTFTQAAGERNVIYVPGTQLATAITDQNGFDALSSWTQRRLQLTQGTDTADYVELVQNDYATVANTASYTLSF</sequence>
<organism evidence="1 2">
    <name type="scientific">Hymenobacter amundsenii</name>
    <dbReference type="NCBI Taxonomy" id="2006685"/>
    <lineage>
        <taxon>Bacteria</taxon>
        <taxon>Pseudomonadati</taxon>
        <taxon>Bacteroidota</taxon>
        <taxon>Cytophagia</taxon>
        <taxon>Cytophagales</taxon>
        <taxon>Hymenobacteraceae</taxon>
        <taxon>Hymenobacter</taxon>
    </lineage>
</organism>
<accession>A0A246FMS0</accession>
<comment type="caution">
    <text evidence="1">The sequence shown here is derived from an EMBL/GenBank/DDBJ whole genome shotgun (WGS) entry which is preliminary data.</text>
</comment>
<dbReference type="RefSeq" id="WP_088464666.1">
    <property type="nucleotide sequence ID" value="NZ_NIRR01000018.1"/>
</dbReference>
<dbReference type="Proteomes" id="UP000197277">
    <property type="component" value="Unassembled WGS sequence"/>
</dbReference>
<gene>
    <name evidence="1" type="ORF">CDA63_11840</name>
</gene>
<dbReference type="OrthoDB" id="877458at2"/>
<protein>
    <submittedName>
        <fullName evidence="1">Uncharacterized protein</fullName>
    </submittedName>
</protein>
<dbReference type="AlphaFoldDB" id="A0A246FMS0"/>
<name>A0A246FMS0_9BACT</name>
<evidence type="ECO:0000313" key="1">
    <source>
        <dbReference type="EMBL" id="OWP62903.1"/>
    </source>
</evidence>
<dbReference type="EMBL" id="NIRR01000018">
    <property type="protein sequence ID" value="OWP62903.1"/>
    <property type="molecule type" value="Genomic_DNA"/>
</dbReference>
<keyword evidence="2" id="KW-1185">Reference proteome</keyword>